<evidence type="ECO:0000313" key="4">
    <source>
        <dbReference type="Proteomes" id="UP000004947"/>
    </source>
</evidence>
<feature type="domain" description="NAD-dependent epimerase/dehydratase" evidence="2">
    <location>
        <begin position="6"/>
        <end position="225"/>
    </location>
</feature>
<dbReference type="eggNOG" id="COG0451">
    <property type="taxonomic scope" value="Bacteria"/>
</dbReference>
<name>A6DQH1_9BACT</name>
<dbReference type="SUPFAM" id="SSF51735">
    <property type="entry name" value="NAD(P)-binding Rossmann-fold domains"/>
    <property type="match status" value="1"/>
</dbReference>
<accession>A6DQH1</accession>
<dbReference type="InterPro" id="IPR001509">
    <property type="entry name" value="Epimerase_deHydtase"/>
</dbReference>
<dbReference type="AlphaFoldDB" id="A6DQH1"/>
<sequence length="330" mass="38359">MIKICIIFGGAGYIGTNLTKHFQDLKLFDKIIIADIKKSDIYDPSNNEFFECDVRKAIHYEFKDEIDFANSWIVNLAAIHREPGHEREEYFDTNICGAENINLFMEHYGFQNLIFTSSIAPYGRSLDQRCEKSQLYAETPYGISKALAEKIHQNWMYQEKNRKLIIIRPSVIYGPKDPGNILRMIKSVKKGTFFFPGKSREIIKGYGYIFGLVESISFAMKHKDTLIIYNYAENPLLKLGEMCDVIRNKFNIKRPILQIPSWPLLILAYFIQIVSKITKTSSSIHPTRVKKAGFPTNIKPSWLIENGFEFKYSFEESIQHWEKISSEDFE</sequence>
<protein>
    <submittedName>
        <fullName evidence="3">Putative UDP-galactose 4-epimerase</fullName>
    </submittedName>
</protein>
<evidence type="ECO:0000256" key="1">
    <source>
        <dbReference type="ARBA" id="ARBA00007637"/>
    </source>
</evidence>
<proteinExistence type="inferred from homology"/>
<gene>
    <name evidence="3" type="ORF">LNTAR_04361</name>
</gene>
<dbReference type="Proteomes" id="UP000004947">
    <property type="component" value="Unassembled WGS sequence"/>
</dbReference>
<reference evidence="3 4" key="1">
    <citation type="journal article" date="2010" name="J. Bacteriol.">
        <title>Genome sequence of Lentisphaera araneosa HTCC2155T, the type species of the order Lentisphaerales in the phylum Lentisphaerae.</title>
        <authorList>
            <person name="Thrash J.C."/>
            <person name="Cho J.C."/>
            <person name="Vergin K.L."/>
            <person name="Morris R.M."/>
            <person name="Giovannoni S.J."/>
        </authorList>
    </citation>
    <scope>NUCLEOTIDE SEQUENCE [LARGE SCALE GENOMIC DNA]</scope>
    <source>
        <strain evidence="3 4">HTCC2155</strain>
    </source>
</reference>
<comment type="caution">
    <text evidence="3">The sequence shown here is derived from an EMBL/GenBank/DDBJ whole genome shotgun (WGS) entry which is preliminary data.</text>
</comment>
<dbReference type="EMBL" id="ABCK01000020">
    <property type="protein sequence ID" value="EDM26052.1"/>
    <property type="molecule type" value="Genomic_DNA"/>
</dbReference>
<evidence type="ECO:0000259" key="2">
    <source>
        <dbReference type="Pfam" id="PF01370"/>
    </source>
</evidence>
<dbReference type="STRING" id="313628.LNTAR_04361"/>
<dbReference type="Gene3D" id="3.40.50.720">
    <property type="entry name" value="NAD(P)-binding Rossmann-like Domain"/>
    <property type="match status" value="1"/>
</dbReference>
<evidence type="ECO:0000313" key="3">
    <source>
        <dbReference type="EMBL" id="EDM26052.1"/>
    </source>
</evidence>
<dbReference type="PANTHER" id="PTHR43000">
    <property type="entry name" value="DTDP-D-GLUCOSE 4,6-DEHYDRATASE-RELATED"/>
    <property type="match status" value="1"/>
</dbReference>
<dbReference type="RefSeq" id="WP_007280098.1">
    <property type="nucleotide sequence ID" value="NZ_ABCK01000020.1"/>
</dbReference>
<comment type="similarity">
    <text evidence="1">Belongs to the NAD(P)-dependent epimerase/dehydratase family.</text>
</comment>
<organism evidence="3 4">
    <name type="scientific">Lentisphaera araneosa HTCC2155</name>
    <dbReference type="NCBI Taxonomy" id="313628"/>
    <lineage>
        <taxon>Bacteria</taxon>
        <taxon>Pseudomonadati</taxon>
        <taxon>Lentisphaerota</taxon>
        <taxon>Lentisphaeria</taxon>
        <taxon>Lentisphaerales</taxon>
        <taxon>Lentisphaeraceae</taxon>
        <taxon>Lentisphaera</taxon>
    </lineage>
</organism>
<keyword evidence="4" id="KW-1185">Reference proteome</keyword>
<dbReference type="InterPro" id="IPR036291">
    <property type="entry name" value="NAD(P)-bd_dom_sf"/>
</dbReference>
<dbReference type="Pfam" id="PF01370">
    <property type="entry name" value="Epimerase"/>
    <property type="match status" value="1"/>
</dbReference>